<feature type="transmembrane region" description="Helical" evidence="2">
    <location>
        <begin position="12"/>
        <end position="30"/>
    </location>
</feature>
<dbReference type="RefSeq" id="WP_247375561.1">
    <property type="nucleotide sequence ID" value="NZ_JALLGV010000001.1"/>
</dbReference>
<name>A0ABD6CAG3_9EURY</name>
<sequence length="176" mass="19318">MGLLGELKGPILGVVLSTLAFAIVALVGVFDVLGALVSPDATLVGLLSTAIPYVLALVVAGVAGLAAVAWGLYRIATGAVDTDSRLVRNETVASVARLLERQNEWARRLHLAEKVTPTDRERAERDVERLKDDYAAGRISEPEFERELERRIEQGRLDETQASRERDRGSYEYDRS</sequence>
<keyword evidence="2" id="KW-0472">Membrane</keyword>
<proteinExistence type="predicted"/>
<keyword evidence="2" id="KW-0812">Transmembrane</keyword>
<organism evidence="3 4">
    <name type="scientific">Halorientalis brevis</name>
    <dbReference type="NCBI Taxonomy" id="1126241"/>
    <lineage>
        <taxon>Archaea</taxon>
        <taxon>Methanobacteriati</taxon>
        <taxon>Methanobacteriota</taxon>
        <taxon>Stenosarchaea group</taxon>
        <taxon>Halobacteria</taxon>
        <taxon>Halobacteriales</taxon>
        <taxon>Haloarculaceae</taxon>
        <taxon>Halorientalis</taxon>
    </lineage>
</organism>
<dbReference type="AlphaFoldDB" id="A0ABD6CAG3"/>
<accession>A0ABD6CAG3</accession>
<evidence type="ECO:0000313" key="3">
    <source>
        <dbReference type="EMBL" id="MFD1586989.1"/>
    </source>
</evidence>
<evidence type="ECO:0000256" key="2">
    <source>
        <dbReference type="SAM" id="Phobius"/>
    </source>
</evidence>
<evidence type="ECO:0000256" key="1">
    <source>
        <dbReference type="SAM" id="MobiDB-lite"/>
    </source>
</evidence>
<feature type="transmembrane region" description="Helical" evidence="2">
    <location>
        <begin position="50"/>
        <end position="73"/>
    </location>
</feature>
<evidence type="ECO:0008006" key="5">
    <source>
        <dbReference type="Google" id="ProtNLM"/>
    </source>
</evidence>
<dbReference type="EMBL" id="JBHUDJ010000003">
    <property type="protein sequence ID" value="MFD1586989.1"/>
    <property type="molecule type" value="Genomic_DNA"/>
</dbReference>
<comment type="caution">
    <text evidence="3">The sequence shown here is derived from an EMBL/GenBank/DDBJ whole genome shotgun (WGS) entry which is preliminary data.</text>
</comment>
<keyword evidence="2" id="KW-1133">Transmembrane helix</keyword>
<keyword evidence="4" id="KW-1185">Reference proteome</keyword>
<dbReference type="Proteomes" id="UP001597119">
    <property type="component" value="Unassembled WGS sequence"/>
</dbReference>
<evidence type="ECO:0000313" key="4">
    <source>
        <dbReference type="Proteomes" id="UP001597119"/>
    </source>
</evidence>
<gene>
    <name evidence="3" type="ORF">ACFR9U_08335</name>
</gene>
<protein>
    <recommendedName>
        <fullName evidence="5">SHOCT domain-containing protein</fullName>
    </recommendedName>
</protein>
<feature type="region of interest" description="Disordered" evidence="1">
    <location>
        <begin position="141"/>
        <end position="176"/>
    </location>
</feature>
<reference evidence="3 4" key="1">
    <citation type="journal article" date="2019" name="Int. J. Syst. Evol. Microbiol.">
        <title>The Global Catalogue of Microorganisms (GCM) 10K type strain sequencing project: providing services to taxonomists for standard genome sequencing and annotation.</title>
        <authorList>
            <consortium name="The Broad Institute Genomics Platform"/>
            <consortium name="The Broad Institute Genome Sequencing Center for Infectious Disease"/>
            <person name="Wu L."/>
            <person name="Ma J."/>
        </authorList>
    </citation>
    <scope>NUCLEOTIDE SEQUENCE [LARGE SCALE GENOMIC DNA]</scope>
    <source>
        <strain evidence="3 4">CGMCC 1.12125</strain>
    </source>
</reference>